<dbReference type="EMBL" id="FCNP01000033">
    <property type="protein sequence ID" value="CVI59452.1"/>
    <property type="molecule type" value="Genomic_DNA"/>
</dbReference>
<dbReference type="Proteomes" id="UP000192140">
    <property type="component" value="Unassembled WGS sequence"/>
</dbReference>
<dbReference type="AlphaFoldDB" id="A0A1S7TXW4"/>
<name>A0A1S7TXW4_9HYPH</name>
<sequence length="90" mass="9922">MRSYRPAKAVQECVSASPGIQRAAVRVVAVDAIGELIGRKEASGFSKCQKDLALPAGQHDPVCKFDSVLFHRPLTIFRCIRLLFAAFMRC</sequence>
<comment type="caution">
    <text evidence="1">The sequence shown here is derived from an EMBL/GenBank/DDBJ whole genome shotgun (WGS) entry which is preliminary data.</text>
</comment>
<organism evidence="1 2">
    <name type="scientific">Agrobacterium deltaense NCPPB 1641</name>
    <dbReference type="NCBI Taxonomy" id="1183425"/>
    <lineage>
        <taxon>Bacteria</taxon>
        <taxon>Pseudomonadati</taxon>
        <taxon>Pseudomonadota</taxon>
        <taxon>Alphaproteobacteria</taxon>
        <taxon>Hyphomicrobiales</taxon>
        <taxon>Rhizobiaceae</taxon>
        <taxon>Rhizobium/Agrobacterium group</taxon>
        <taxon>Agrobacterium</taxon>
    </lineage>
</organism>
<evidence type="ECO:0000313" key="2">
    <source>
        <dbReference type="Proteomes" id="UP000192140"/>
    </source>
</evidence>
<keyword evidence="2" id="KW-1185">Reference proteome</keyword>
<evidence type="ECO:0000313" key="1">
    <source>
        <dbReference type="EMBL" id="CVI59452.1"/>
    </source>
</evidence>
<accession>A0A1S7TXW4</accession>
<reference evidence="1" key="1">
    <citation type="submission" date="2016-01" db="EMBL/GenBank/DDBJ databases">
        <authorList>
            <person name="Regsiter A."/>
            <person name="william w."/>
        </authorList>
    </citation>
    <scope>NUCLEOTIDE SEQUENCE</scope>
    <source>
        <strain evidence="1">NCPPB 1641</strain>
    </source>
</reference>
<protein>
    <submittedName>
        <fullName evidence="1">Uncharacterized protein</fullName>
    </submittedName>
</protein>
<proteinExistence type="predicted"/>
<gene>
    <name evidence="1" type="ORF">AGR7A_Lc120547</name>
</gene>